<reference evidence="1" key="1">
    <citation type="submission" date="2023-12" db="EMBL/GenBank/DDBJ databases">
        <title>Genome assembly of Anisodus tanguticus.</title>
        <authorList>
            <person name="Wang Y.-J."/>
        </authorList>
    </citation>
    <scope>NUCLEOTIDE SEQUENCE</scope>
    <source>
        <strain evidence="1">KB-2021</strain>
        <tissue evidence="1">Leaf</tissue>
    </source>
</reference>
<dbReference type="Proteomes" id="UP001291623">
    <property type="component" value="Unassembled WGS sequence"/>
</dbReference>
<sequence>MVDLQLSMMPQRLFLMLLKSAGSNILFAAVTEISDSVLKGAEASGLNGMVNGFIKEYLNWQWNLRYWGVLSWKVALIEKLGLIEVLGLMRYDAFAVMIAYPSQLLSVEITASFNSCLADH</sequence>
<keyword evidence="2" id="KW-1185">Reference proteome</keyword>
<evidence type="ECO:0000313" key="1">
    <source>
        <dbReference type="EMBL" id="KAK4346539.1"/>
    </source>
</evidence>
<organism evidence="1 2">
    <name type="scientific">Anisodus tanguticus</name>
    <dbReference type="NCBI Taxonomy" id="243964"/>
    <lineage>
        <taxon>Eukaryota</taxon>
        <taxon>Viridiplantae</taxon>
        <taxon>Streptophyta</taxon>
        <taxon>Embryophyta</taxon>
        <taxon>Tracheophyta</taxon>
        <taxon>Spermatophyta</taxon>
        <taxon>Magnoliopsida</taxon>
        <taxon>eudicotyledons</taxon>
        <taxon>Gunneridae</taxon>
        <taxon>Pentapetalae</taxon>
        <taxon>asterids</taxon>
        <taxon>lamiids</taxon>
        <taxon>Solanales</taxon>
        <taxon>Solanaceae</taxon>
        <taxon>Solanoideae</taxon>
        <taxon>Hyoscyameae</taxon>
        <taxon>Anisodus</taxon>
    </lineage>
</organism>
<gene>
    <name evidence="1" type="ORF">RND71_032878</name>
</gene>
<proteinExistence type="predicted"/>
<accession>A0AAE1V2P0</accession>
<comment type="caution">
    <text evidence="1">The sequence shown here is derived from an EMBL/GenBank/DDBJ whole genome shotgun (WGS) entry which is preliminary data.</text>
</comment>
<protein>
    <submittedName>
        <fullName evidence="1">Uncharacterized protein</fullName>
    </submittedName>
</protein>
<dbReference type="AlphaFoldDB" id="A0AAE1V2P0"/>
<dbReference type="EMBL" id="JAVYJV010000018">
    <property type="protein sequence ID" value="KAK4346539.1"/>
    <property type="molecule type" value="Genomic_DNA"/>
</dbReference>
<evidence type="ECO:0000313" key="2">
    <source>
        <dbReference type="Proteomes" id="UP001291623"/>
    </source>
</evidence>
<name>A0AAE1V2P0_9SOLA</name>